<feature type="transmembrane region" description="Helical" evidence="6">
    <location>
        <begin position="312"/>
        <end position="335"/>
    </location>
</feature>
<proteinExistence type="predicted"/>
<comment type="subcellular location">
    <subcellularLocation>
        <location evidence="1">Cell membrane</location>
        <topology evidence="1">Multi-pass membrane protein</topology>
    </subcellularLocation>
</comment>
<protein>
    <recommendedName>
        <fullName evidence="9">Polysaccharide biosynthesis protein C-terminal domain-containing protein</fullName>
    </recommendedName>
</protein>
<dbReference type="InterPro" id="IPR002797">
    <property type="entry name" value="Polysacc_synth"/>
</dbReference>
<dbReference type="Pfam" id="PF01943">
    <property type="entry name" value="Polysacc_synt"/>
    <property type="match status" value="1"/>
</dbReference>
<evidence type="ECO:0000256" key="4">
    <source>
        <dbReference type="ARBA" id="ARBA00022989"/>
    </source>
</evidence>
<dbReference type="RefSeq" id="WP_006262443.1">
    <property type="nucleotide sequence ID" value="NZ_JH590837.1"/>
</dbReference>
<name>A0AAV3F8Z4_9FLAO</name>
<keyword evidence="5 6" id="KW-0472">Membrane</keyword>
<evidence type="ECO:0000256" key="3">
    <source>
        <dbReference type="ARBA" id="ARBA00022692"/>
    </source>
</evidence>
<organism evidence="7 8">
    <name type="scientific">Myroides odoratimimus CIP 101113</name>
    <dbReference type="NCBI Taxonomy" id="883154"/>
    <lineage>
        <taxon>Bacteria</taxon>
        <taxon>Pseudomonadati</taxon>
        <taxon>Bacteroidota</taxon>
        <taxon>Flavobacteriia</taxon>
        <taxon>Flavobacteriales</taxon>
        <taxon>Flavobacteriaceae</taxon>
        <taxon>Myroides</taxon>
    </lineage>
</organism>
<feature type="transmembrane region" description="Helical" evidence="6">
    <location>
        <begin position="56"/>
        <end position="78"/>
    </location>
</feature>
<dbReference type="Proteomes" id="UP000004834">
    <property type="component" value="Unassembled WGS sequence"/>
</dbReference>
<dbReference type="EMBL" id="AGEE01000001">
    <property type="protein sequence ID" value="EHO15491.1"/>
    <property type="molecule type" value="Genomic_DNA"/>
</dbReference>
<sequence>MINNLVNKFKNNAFLVASLYSGFAAISKILSAVVIAKVVAVLLGPEGLALIGQLNNFVLLSVTLAGTAISQGIVKYVAQYAKEDVTRLNSIIGVGLRLVICSSLILAVLIVLGAYYLSTYILLDSKFYYVFIVLGVTLILSGLNSLFTSVLNGFKEFKKFNLISIVSNLFGLLITVLLIYSYKIEGVLISLALNQTIIFIVTYFYIRKQEWYSIKKYLFLPFNRGFAIDLSKYAVLSLFSTVLVPIVTILIRKIIIREDSLAAAGYYEFVLRVSSVTIMFFSIIISTYYIPRISEISLVEDLKKEVRNTYKIVIPISIIVLTVIYIGRYFIIKILATDEFAVVGSVLYWQLIGDFFKVLAQILSFILVAKALIKLAIVIEVIFNLTNLLLCFLLVPYYGFESVLGVYSILYFLYFISFVLIYKYVLLNVKKYNFFKM</sequence>
<evidence type="ECO:0008006" key="9">
    <source>
        <dbReference type="Google" id="ProtNLM"/>
    </source>
</evidence>
<feature type="transmembrane region" description="Helical" evidence="6">
    <location>
        <begin position="233"/>
        <end position="251"/>
    </location>
</feature>
<feature type="transmembrane region" description="Helical" evidence="6">
    <location>
        <begin position="186"/>
        <end position="206"/>
    </location>
</feature>
<dbReference type="GO" id="GO:0005886">
    <property type="term" value="C:plasma membrane"/>
    <property type="evidence" value="ECO:0007669"/>
    <property type="project" value="UniProtKB-SubCell"/>
</dbReference>
<gene>
    <name evidence="7" type="ORF">HMPREF9715_00062</name>
</gene>
<feature type="transmembrane region" description="Helical" evidence="6">
    <location>
        <begin position="271"/>
        <end position="291"/>
    </location>
</feature>
<feature type="transmembrane region" description="Helical" evidence="6">
    <location>
        <begin position="160"/>
        <end position="180"/>
    </location>
</feature>
<feature type="transmembrane region" description="Helical" evidence="6">
    <location>
        <begin position="12"/>
        <end position="36"/>
    </location>
</feature>
<evidence type="ECO:0000256" key="1">
    <source>
        <dbReference type="ARBA" id="ARBA00004651"/>
    </source>
</evidence>
<evidence type="ECO:0000256" key="6">
    <source>
        <dbReference type="SAM" id="Phobius"/>
    </source>
</evidence>
<feature type="transmembrane region" description="Helical" evidence="6">
    <location>
        <begin position="347"/>
        <end position="368"/>
    </location>
</feature>
<dbReference type="PANTHER" id="PTHR30250">
    <property type="entry name" value="PST FAMILY PREDICTED COLANIC ACID TRANSPORTER"/>
    <property type="match status" value="1"/>
</dbReference>
<evidence type="ECO:0000256" key="2">
    <source>
        <dbReference type="ARBA" id="ARBA00022475"/>
    </source>
</evidence>
<feature type="transmembrane region" description="Helical" evidence="6">
    <location>
        <begin position="375"/>
        <end position="398"/>
    </location>
</feature>
<accession>A0AAV3F8Z4</accession>
<dbReference type="GO" id="GO:0009246">
    <property type="term" value="P:enterobacterial common antigen biosynthetic process"/>
    <property type="evidence" value="ECO:0007669"/>
    <property type="project" value="InterPro"/>
</dbReference>
<feature type="transmembrane region" description="Helical" evidence="6">
    <location>
        <begin position="90"/>
        <end position="115"/>
    </location>
</feature>
<comment type="caution">
    <text evidence="7">The sequence shown here is derived from an EMBL/GenBank/DDBJ whole genome shotgun (WGS) entry which is preliminary data.</text>
</comment>
<keyword evidence="3 6" id="KW-0812">Transmembrane</keyword>
<dbReference type="PANTHER" id="PTHR30250:SF30">
    <property type="entry name" value="LIPID III FLIPPASE"/>
    <property type="match status" value="1"/>
</dbReference>
<dbReference type="AlphaFoldDB" id="A0AAV3F8Z4"/>
<keyword evidence="4 6" id="KW-1133">Transmembrane helix</keyword>
<dbReference type="CDD" id="cd13125">
    <property type="entry name" value="MATE_like_10"/>
    <property type="match status" value="1"/>
</dbReference>
<evidence type="ECO:0000256" key="5">
    <source>
        <dbReference type="ARBA" id="ARBA00023136"/>
    </source>
</evidence>
<evidence type="ECO:0000313" key="7">
    <source>
        <dbReference type="EMBL" id="EHO15491.1"/>
    </source>
</evidence>
<feature type="transmembrane region" description="Helical" evidence="6">
    <location>
        <begin position="127"/>
        <end position="148"/>
    </location>
</feature>
<reference evidence="7 8" key="1">
    <citation type="submission" date="2011-11" db="EMBL/GenBank/DDBJ databases">
        <title>The Genome Sequence of Myroides odoratimimus CIP 101113.</title>
        <authorList>
            <person name="Earl A."/>
            <person name="Ward D."/>
            <person name="Feldgarden M."/>
            <person name="Gevers D."/>
            <person name="Huys G."/>
            <person name="Young S.K."/>
            <person name="Zeng Q."/>
            <person name="Gargeya S."/>
            <person name="Fitzgerald M."/>
            <person name="Haas B."/>
            <person name="Abouelleil A."/>
            <person name="Alvarado L."/>
            <person name="Arachchi H.M."/>
            <person name="Berlin A."/>
            <person name="Brown A."/>
            <person name="Chapman S.B."/>
            <person name="Chen Z."/>
            <person name="Dunbar C."/>
            <person name="Freedman E."/>
            <person name="Gearin G."/>
            <person name="Goldberg J."/>
            <person name="Griggs A."/>
            <person name="Gujja S."/>
            <person name="Heiman D."/>
            <person name="Howarth C."/>
            <person name="Larson L."/>
            <person name="Lui A."/>
            <person name="MacDonald P.J.P."/>
            <person name="Montmayeur A."/>
            <person name="Murphy C."/>
            <person name="Neiman D."/>
            <person name="Pearson M."/>
            <person name="Priest M."/>
            <person name="Roberts A."/>
            <person name="Saif S."/>
            <person name="Shea T."/>
            <person name="Shenoy N."/>
            <person name="Sisk P."/>
            <person name="Stolte C."/>
            <person name="Sykes S."/>
            <person name="Wortman J."/>
            <person name="Nusbaum C."/>
            <person name="Birren B."/>
        </authorList>
    </citation>
    <scope>NUCLEOTIDE SEQUENCE [LARGE SCALE GENOMIC DNA]</scope>
    <source>
        <strain evidence="7 8">CIP 101113</strain>
    </source>
</reference>
<keyword evidence="2" id="KW-1003">Cell membrane</keyword>
<dbReference type="InterPro" id="IPR050833">
    <property type="entry name" value="Poly_Biosynth_Transport"/>
</dbReference>
<feature type="transmembrane region" description="Helical" evidence="6">
    <location>
        <begin position="404"/>
        <end position="427"/>
    </location>
</feature>
<evidence type="ECO:0000313" key="8">
    <source>
        <dbReference type="Proteomes" id="UP000004834"/>
    </source>
</evidence>
<dbReference type="InterPro" id="IPR044550">
    <property type="entry name" value="WzxE"/>
</dbReference>